<name>A0A183TBN5_SCHSO</name>
<evidence type="ECO:0000256" key="2">
    <source>
        <dbReference type="ARBA" id="ARBA00022695"/>
    </source>
</evidence>
<dbReference type="AlphaFoldDB" id="A0A183TBN5"/>
<sequence>LSLLAIFELSAADRRKFVNILLNGHAVSLQLDAASDVTIISERLWQSLDSPTMQQPSQSATTADSGLVRLMGQVQFYVSFGGTTVNAICFVTKSNLNLFGLDWIEPLGFIDMPPSVVCSQMQIPAVPADPTKDIIKRFASVFQDGLGRCTHIQAVLHLRPESQLVFRPQRPVLYASLPLVDAELKRLKELGVLTPVPYSVWATSIVVVKKPNGSIRICADFSTGRNATLTLKCYPLPVSFELFKPAEWKHSLYQQMMNTMLSGILGTAGYLVDIIIMGRSPTELQDRVCAKPVGCWVNNPCRERSSYKAASPHLKRADRRPTATWTPICV</sequence>
<dbReference type="Gene3D" id="2.40.70.10">
    <property type="entry name" value="Acid Proteases"/>
    <property type="match status" value="1"/>
</dbReference>
<dbReference type="GO" id="GO:0004519">
    <property type="term" value="F:endonuclease activity"/>
    <property type="evidence" value="ECO:0007669"/>
    <property type="project" value="UniProtKB-KW"/>
</dbReference>
<dbReference type="InterPro" id="IPR021109">
    <property type="entry name" value="Peptidase_aspartic_dom_sf"/>
</dbReference>
<evidence type="ECO:0000313" key="5">
    <source>
        <dbReference type="WBParaSite" id="SSLN_0001441501-mRNA-1"/>
    </source>
</evidence>
<reference evidence="5" key="1">
    <citation type="submission" date="2016-06" db="UniProtKB">
        <authorList>
            <consortium name="WormBaseParasite"/>
        </authorList>
    </citation>
    <scope>IDENTIFICATION</scope>
</reference>
<dbReference type="InterPro" id="IPR043502">
    <property type="entry name" value="DNA/RNA_pol_sf"/>
</dbReference>
<evidence type="ECO:0000256" key="1">
    <source>
        <dbReference type="ARBA" id="ARBA00022679"/>
    </source>
</evidence>
<organism evidence="5">
    <name type="scientific">Schistocephalus solidus</name>
    <name type="common">Tapeworm</name>
    <dbReference type="NCBI Taxonomy" id="70667"/>
    <lineage>
        <taxon>Eukaryota</taxon>
        <taxon>Metazoa</taxon>
        <taxon>Spiralia</taxon>
        <taxon>Lophotrochozoa</taxon>
        <taxon>Platyhelminthes</taxon>
        <taxon>Cestoda</taxon>
        <taxon>Eucestoda</taxon>
        <taxon>Diphyllobothriidea</taxon>
        <taxon>Diphyllobothriidae</taxon>
        <taxon>Schistocephalus</taxon>
    </lineage>
</organism>
<keyword evidence="1" id="KW-0808">Transferase</keyword>
<evidence type="ECO:0000256" key="4">
    <source>
        <dbReference type="ARBA" id="ARBA00022759"/>
    </source>
</evidence>
<dbReference type="PANTHER" id="PTHR37984:SF5">
    <property type="entry name" value="PROTEIN NYNRIN-LIKE"/>
    <property type="match status" value="1"/>
</dbReference>
<keyword evidence="4" id="KW-0378">Hydrolase</keyword>
<dbReference type="SUPFAM" id="SSF56672">
    <property type="entry name" value="DNA/RNA polymerases"/>
    <property type="match status" value="1"/>
</dbReference>
<keyword evidence="3" id="KW-0540">Nuclease</keyword>
<dbReference type="SUPFAM" id="SSF50630">
    <property type="entry name" value="Acid proteases"/>
    <property type="match status" value="1"/>
</dbReference>
<keyword evidence="4" id="KW-0255">Endonuclease</keyword>
<dbReference type="GO" id="GO:0016779">
    <property type="term" value="F:nucleotidyltransferase activity"/>
    <property type="evidence" value="ECO:0007669"/>
    <property type="project" value="UniProtKB-KW"/>
</dbReference>
<dbReference type="Gene3D" id="3.10.10.10">
    <property type="entry name" value="HIV Type 1 Reverse Transcriptase, subunit A, domain 1"/>
    <property type="match status" value="1"/>
</dbReference>
<dbReference type="PANTHER" id="PTHR37984">
    <property type="entry name" value="PROTEIN CBG26694"/>
    <property type="match status" value="1"/>
</dbReference>
<dbReference type="WBParaSite" id="SSLN_0001441501-mRNA-1">
    <property type="protein sequence ID" value="SSLN_0001441501-mRNA-1"/>
    <property type="gene ID" value="SSLN_0001441501"/>
</dbReference>
<protein>
    <submittedName>
        <fullName evidence="5">Peptidase A2 domain-containing protein</fullName>
    </submittedName>
</protein>
<accession>A0A183TBN5</accession>
<keyword evidence="2" id="KW-0548">Nucleotidyltransferase</keyword>
<dbReference type="InterPro" id="IPR050951">
    <property type="entry name" value="Retrovirus_Pol_polyprotein"/>
</dbReference>
<proteinExistence type="predicted"/>
<evidence type="ECO:0000256" key="3">
    <source>
        <dbReference type="ARBA" id="ARBA00022722"/>
    </source>
</evidence>